<dbReference type="AlphaFoldDB" id="A0A1I5Q3W8"/>
<proteinExistence type="predicted"/>
<dbReference type="Proteomes" id="UP000243084">
    <property type="component" value="Unassembled WGS sequence"/>
</dbReference>
<reference evidence="3" key="1">
    <citation type="submission" date="2016-10" db="EMBL/GenBank/DDBJ databases">
        <authorList>
            <person name="Varghese N."/>
            <person name="Submissions S."/>
        </authorList>
    </citation>
    <scope>NUCLEOTIDE SEQUENCE [LARGE SCALE GENOMIC DNA]</scope>
    <source>
        <strain evidence="3">JCM 18195</strain>
    </source>
</reference>
<name>A0A1I5Q3W8_9GAMM</name>
<dbReference type="EMBL" id="FOXM01000002">
    <property type="protein sequence ID" value="SFP41058.1"/>
    <property type="molecule type" value="Genomic_DNA"/>
</dbReference>
<feature type="transmembrane region" description="Helical" evidence="1">
    <location>
        <begin position="15"/>
        <end position="38"/>
    </location>
</feature>
<evidence type="ECO:0000313" key="3">
    <source>
        <dbReference type="Proteomes" id="UP000243084"/>
    </source>
</evidence>
<keyword evidence="1" id="KW-1133">Transmembrane helix</keyword>
<keyword evidence="1" id="KW-0812">Transmembrane</keyword>
<dbReference type="Gene3D" id="3.30.70.60">
    <property type="match status" value="1"/>
</dbReference>
<keyword evidence="1" id="KW-0472">Membrane</keyword>
<evidence type="ECO:0000313" key="2">
    <source>
        <dbReference type="EMBL" id="SFP41058.1"/>
    </source>
</evidence>
<keyword evidence="3" id="KW-1185">Reference proteome</keyword>
<dbReference type="OrthoDB" id="9096701at2"/>
<accession>A0A1I5Q3W8</accession>
<dbReference type="InterPro" id="IPR034756">
    <property type="entry name" value="T2SSM_b"/>
</dbReference>
<evidence type="ECO:0000256" key="1">
    <source>
        <dbReference type="SAM" id="Phobius"/>
    </source>
</evidence>
<dbReference type="InterPro" id="IPR014717">
    <property type="entry name" value="Transl_elong_EF1B/ribsomal_bS6"/>
</dbReference>
<dbReference type="Pfam" id="PF10741">
    <property type="entry name" value="T2SSM_b"/>
    <property type="match status" value="1"/>
</dbReference>
<gene>
    <name evidence="2" type="ORF">SAMN05216229_102182</name>
</gene>
<sequence>MRIHSLLLREALQRLGWPGACGVALLVGGAAYALLGLWPASQDMQRLQVRAVEAQARVARVASGAEAAPVAPGQQLSSLQQSLPAQREATAAIDRIYATAAREGIALARGEYSLALDPQTGLARYQILLPVRGSYPQLRRFLGAVRSELPALVLEDIDLQRKQIAETQLDGRIRMALYLTRW</sequence>
<organism evidence="2 3">
    <name type="scientific">Geopseudomonas sagittaria</name>
    <dbReference type="NCBI Taxonomy" id="1135990"/>
    <lineage>
        <taxon>Bacteria</taxon>
        <taxon>Pseudomonadati</taxon>
        <taxon>Pseudomonadota</taxon>
        <taxon>Gammaproteobacteria</taxon>
        <taxon>Pseudomonadales</taxon>
        <taxon>Pseudomonadaceae</taxon>
        <taxon>Geopseudomonas</taxon>
    </lineage>
</organism>
<dbReference type="RefSeq" id="WP_092428228.1">
    <property type="nucleotide sequence ID" value="NZ_FOXM01000002.1"/>
</dbReference>
<protein>
    <submittedName>
        <fullName evidence="2">Type II secretion system (T2SS), protein M subtype b</fullName>
    </submittedName>
</protein>